<feature type="compositionally biased region" description="Basic residues" evidence="1">
    <location>
        <begin position="33"/>
        <end position="44"/>
    </location>
</feature>
<feature type="compositionally biased region" description="Polar residues" evidence="1">
    <location>
        <begin position="83"/>
        <end position="97"/>
    </location>
</feature>
<proteinExistence type="predicted"/>
<reference evidence="2 3" key="1">
    <citation type="submission" date="2024-04" db="EMBL/GenBank/DDBJ databases">
        <authorList>
            <person name="Fracassetti M."/>
        </authorList>
    </citation>
    <scope>NUCLEOTIDE SEQUENCE [LARGE SCALE GENOMIC DNA]</scope>
</reference>
<sequence>MNKNEKVRKQTAAGRKPQQTTKVYEAEQEKKRGNLGKKKIHRCCAGHGNGASTEWSQRQPDQSLNTCHATVQKSPAREKKSQQQELPPSQFRINSRTPFVFSSPAGQPNDNAQRDCREKQLSDHYKGVFCSGR</sequence>
<feature type="compositionally biased region" description="Polar residues" evidence="1">
    <location>
        <begin position="50"/>
        <end position="73"/>
    </location>
</feature>
<feature type="region of interest" description="Disordered" evidence="1">
    <location>
        <begin position="1"/>
        <end position="120"/>
    </location>
</feature>
<dbReference type="AlphaFoldDB" id="A0AAV2D229"/>
<dbReference type="EMBL" id="OZ034814">
    <property type="protein sequence ID" value="CAL1363544.1"/>
    <property type="molecule type" value="Genomic_DNA"/>
</dbReference>
<name>A0AAV2D229_9ROSI</name>
<dbReference type="Proteomes" id="UP001497516">
    <property type="component" value="Chromosome 10"/>
</dbReference>
<keyword evidence="3" id="KW-1185">Reference proteome</keyword>
<evidence type="ECO:0000313" key="3">
    <source>
        <dbReference type="Proteomes" id="UP001497516"/>
    </source>
</evidence>
<protein>
    <submittedName>
        <fullName evidence="2">Uncharacterized protein</fullName>
    </submittedName>
</protein>
<gene>
    <name evidence="2" type="ORF">LTRI10_LOCUS9972</name>
</gene>
<organism evidence="2 3">
    <name type="scientific">Linum trigynum</name>
    <dbReference type="NCBI Taxonomy" id="586398"/>
    <lineage>
        <taxon>Eukaryota</taxon>
        <taxon>Viridiplantae</taxon>
        <taxon>Streptophyta</taxon>
        <taxon>Embryophyta</taxon>
        <taxon>Tracheophyta</taxon>
        <taxon>Spermatophyta</taxon>
        <taxon>Magnoliopsida</taxon>
        <taxon>eudicotyledons</taxon>
        <taxon>Gunneridae</taxon>
        <taxon>Pentapetalae</taxon>
        <taxon>rosids</taxon>
        <taxon>fabids</taxon>
        <taxon>Malpighiales</taxon>
        <taxon>Linaceae</taxon>
        <taxon>Linum</taxon>
    </lineage>
</organism>
<evidence type="ECO:0000313" key="2">
    <source>
        <dbReference type="EMBL" id="CAL1363544.1"/>
    </source>
</evidence>
<accession>A0AAV2D229</accession>
<evidence type="ECO:0000256" key="1">
    <source>
        <dbReference type="SAM" id="MobiDB-lite"/>
    </source>
</evidence>